<evidence type="ECO:0000313" key="2">
    <source>
        <dbReference type="Proteomes" id="UP000515591"/>
    </source>
</evidence>
<accession>A0A6S5RL32</accession>
<reference evidence="1 2" key="1">
    <citation type="submission" date="2019-12" db="EMBL/GenBank/DDBJ databases">
        <title>complete genome sequences of Pseudomonas otitidis str. WP8-S17-CRE-03 isolated from wastewater treatment plant effluent.</title>
        <authorList>
            <person name="Sekizuka T."/>
            <person name="Itokawa K."/>
            <person name="Yatsu K."/>
            <person name="Inamine Y."/>
            <person name="Kuroda M."/>
        </authorList>
    </citation>
    <scope>NUCLEOTIDE SEQUENCE [LARGE SCALE GENOMIC DNA]</scope>
    <source>
        <strain evidence="1 2">WP8-S17-CRE-03</strain>
    </source>
</reference>
<name>A0A6S5RL32_9GAMM</name>
<dbReference type="Proteomes" id="UP000515591">
    <property type="component" value="Chromosome"/>
</dbReference>
<dbReference type="RefSeq" id="WP_069564644.1">
    <property type="nucleotide sequence ID" value="NZ_AP022213.1"/>
</dbReference>
<proteinExistence type="predicted"/>
<evidence type="ECO:0000313" key="1">
    <source>
        <dbReference type="EMBL" id="BBT15127.1"/>
    </source>
</evidence>
<gene>
    <name evidence="1" type="ORF">WP8S17C03_11760</name>
</gene>
<dbReference type="EMBL" id="AP022213">
    <property type="protein sequence ID" value="BBT15127.1"/>
    <property type="molecule type" value="Genomic_DNA"/>
</dbReference>
<organism evidence="1 2">
    <name type="scientific">Metapseudomonas otitidis</name>
    <dbReference type="NCBI Taxonomy" id="319939"/>
    <lineage>
        <taxon>Bacteria</taxon>
        <taxon>Pseudomonadati</taxon>
        <taxon>Pseudomonadota</taxon>
        <taxon>Gammaproteobacteria</taxon>
        <taxon>Pseudomonadales</taxon>
        <taxon>Pseudomonadaceae</taxon>
        <taxon>Metapseudomonas</taxon>
    </lineage>
</organism>
<dbReference type="AlphaFoldDB" id="A0A6S5RL32"/>
<protein>
    <submittedName>
        <fullName evidence="1">Uncharacterized protein</fullName>
    </submittedName>
</protein>
<sequence length="83" mass="9101">MIVYYGANGISGELPLPSIYLENATATDLAELAASDFWRHRPGEQPSLVTLIHLMDVDGNDLGIFEVRRDMRPVFTATALPVA</sequence>